<sequence>MNKHIPADLQPFLPDDGCWRYLIAGQSLQYGMNEHMKGMSDILHDEFRVGPIPADVVSHSCTEAVFCSRLIMWFLYDYPSRRHTRTSTYSSLNMNIITISNKYILISAISLVSQTI</sequence>
<evidence type="ECO:0000313" key="2">
    <source>
        <dbReference type="Proteomes" id="UP000464389"/>
    </source>
</evidence>
<dbReference type="EMBL" id="CP048108">
    <property type="protein sequence ID" value="QHS48729.1"/>
    <property type="molecule type" value="Genomic_DNA"/>
</dbReference>
<gene>
    <name evidence="1" type="ORF">GW952_25470</name>
</gene>
<dbReference type="Proteomes" id="UP000464389">
    <property type="component" value="Chromosome"/>
</dbReference>
<accession>A0A6P1V5B0</accession>
<dbReference type="AlphaFoldDB" id="A0A6P1V5B0"/>
<name>A0A6P1V5B0_9ENTR</name>
<reference evidence="1 2" key="1">
    <citation type="submission" date="2020-01" db="EMBL/GenBank/DDBJ databases">
        <title>Bactrocera dorsalis gut bacteria genome.</title>
        <authorList>
            <person name="Zhang H."/>
            <person name="Cai Z."/>
        </authorList>
    </citation>
    <scope>NUCLEOTIDE SEQUENCE [LARGE SCALE GENOMIC DNA]</scope>
    <source>
        <strain evidence="1 2">BD177</strain>
    </source>
</reference>
<protein>
    <submittedName>
        <fullName evidence="1">Uncharacterized protein</fullName>
    </submittedName>
</protein>
<proteinExistence type="predicted"/>
<organism evidence="1 2">
    <name type="scientific">Klebsiella michiganensis</name>
    <dbReference type="NCBI Taxonomy" id="1134687"/>
    <lineage>
        <taxon>Bacteria</taxon>
        <taxon>Pseudomonadati</taxon>
        <taxon>Pseudomonadota</taxon>
        <taxon>Gammaproteobacteria</taxon>
        <taxon>Enterobacterales</taxon>
        <taxon>Enterobacteriaceae</taxon>
        <taxon>Klebsiella/Raoultella group</taxon>
        <taxon>Klebsiella</taxon>
    </lineage>
</organism>
<evidence type="ECO:0000313" key="1">
    <source>
        <dbReference type="EMBL" id="QHS48729.1"/>
    </source>
</evidence>
<dbReference type="RefSeq" id="WP_162122429.1">
    <property type="nucleotide sequence ID" value="NZ_CP048108.1"/>
</dbReference>